<dbReference type="Pfam" id="PF21688">
    <property type="entry name" value="FAD-depend_C"/>
    <property type="match status" value="1"/>
</dbReference>
<feature type="domain" description="FAD-dependent protein C-terminal" evidence="2">
    <location>
        <begin position="270"/>
        <end position="466"/>
    </location>
</feature>
<dbReference type="Gene3D" id="3.50.50.60">
    <property type="entry name" value="FAD/NAD(P)-binding domain"/>
    <property type="match status" value="2"/>
</dbReference>
<dbReference type="SUPFAM" id="SSF51905">
    <property type="entry name" value="FAD/NAD(P)-binding domain"/>
    <property type="match status" value="1"/>
</dbReference>
<accession>A0A1M5H458</accession>
<dbReference type="InterPro" id="IPR036188">
    <property type="entry name" value="FAD/NAD-bd_sf"/>
</dbReference>
<dbReference type="GO" id="GO:0016491">
    <property type="term" value="F:oxidoreductase activity"/>
    <property type="evidence" value="ECO:0007669"/>
    <property type="project" value="InterPro"/>
</dbReference>
<name>A0A1M5H458_9FLAO</name>
<dbReference type="AlphaFoldDB" id="A0A1M5H458"/>
<dbReference type="Gene3D" id="3.30.70.2700">
    <property type="match status" value="1"/>
</dbReference>
<dbReference type="Proteomes" id="UP000184020">
    <property type="component" value="Unassembled WGS sequence"/>
</dbReference>
<dbReference type="STRING" id="229205.SAMN05444372_102275"/>
<dbReference type="Pfam" id="PF07992">
    <property type="entry name" value="Pyr_redox_2"/>
    <property type="match status" value="1"/>
</dbReference>
<dbReference type="InterPro" id="IPR023753">
    <property type="entry name" value="FAD/NAD-binding_dom"/>
</dbReference>
<dbReference type="PANTHER" id="PTHR42842:SF3">
    <property type="entry name" value="FAD_NAD(P)-BINDING OXIDOREDUCTASE FAMILY PROTEIN"/>
    <property type="match status" value="1"/>
</dbReference>
<dbReference type="PRINTS" id="PR00368">
    <property type="entry name" value="FADPNR"/>
</dbReference>
<dbReference type="PRINTS" id="PR00411">
    <property type="entry name" value="PNDRDTASEI"/>
</dbReference>
<proteinExistence type="predicted"/>
<gene>
    <name evidence="3" type="ORF">SAMN05444372_102275</name>
</gene>
<dbReference type="EMBL" id="FQWF01000002">
    <property type="protein sequence ID" value="SHG10512.1"/>
    <property type="molecule type" value="Genomic_DNA"/>
</dbReference>
<dbReference type="OrthoDB" id="9772594at2"/>
<evidence type="ECO:0000313" key="3">
    <source>
        <dbReference type="EMBL" id="SHG10512.1"/>
    </source>
</evidence>
<organism evidence="3 4">
    <name type="scientific">Flavobacterium micromati</name>
    <dbReference type="NCBI Taxonomy" id="229205"/>
    <lineage>
        <taxon>Bacteria</taxon>
        <taxon>Pseudomonadati</taxon>
        <taxon>Bacteroidota</taxon>
        <taxon>Flavobacteriia</taxon>
        <taxon>Flavobacteriales</taxon>
        <taxon>Flavobacteriaceae</taxon>
        <taxon>Flavobacterium</taxon>
    </lineage>
</organism>
<evidence type="ECO:0000313" key="4">
    <source>
        <dbReference type="Proteomes" id="UP000184020"/>
    </source>
</evidence>
<dbReference type="PANTHER" id="PTHR42842">
    <property type="entry name" value="FAD/NAD(P)-BINDING OXIDOREDUCTASE"/>
    <property type="match status" value="1"/>
</dbReference>
<sequence length="519" mass="57343">MPQELLLQVTPEIAANELLLKEHLSKQLKVSVNEIQHVSILKRSIDARQKTVRINLKVVIYLKGEPFQETKFQIPDYKNVANAQEVIVVGAGPAGLFAALQLIELGLKPIVVERGKEVRGRRRDLKAINVDHIVNEDSNYCFGEGGAGTYSDGKLYTRSKKRGDVTRILELFVAFGATPDILVDAHPHIGTNKLPQIIQDIREKIIEFGGQVLFETRLTDILIKNNEVEGIVTQKGDTILANKLILATGHSARDIYELLDRKEVFIEAKPFALGVRAEHPQSLIDSIQYSCDYRGEHLPPAPYSIVKQVNGRGMYSFCMCPGGVIAPCATSPGEVVTNGWSPSKRDQATANSGIVIELKLEDFKPYAKFGALAGMEFQKSIEQKAWDLAGQTQKAPAQRMIDFTQKRVSSEIPKTSYVPGTTSIEMGQVFPEYLTQILREGFTEFGKSMRGYLTNEAIIHAPESRTSSPVRIPRDLYTYEHLQIKGLYPCGEGAGYAGGIISAAIDGEKCALMIAEALK</sequence>
<evidence type="ECO:0000259" key="1">
    <source>
        <dbReference type="Pfam" id="PF07992"/>
    </source>
</evidence>
<reference evidence="4" key="1">
    <citation type="submission" date="2016-11" db="EMBL/GenBank/DDBJ databases">
        <authorList>
            <person name="Varghese N."/>
            <person name="Submissions S."/>
        </authorList>
    </citation>
    <scope>NUCLEOTIDE SEQUENCE [LARGE SCALE GENOMIC DNA]</scope>
    <source>
        <strain evidence="4">DSM 17659</strain>
    </source>
</reference>
<dbReference type="InterPro" id="IPR028348">
    <property type="entry name" value="FAD-binding_protein"/>
</dbReference>
<protein>
    <submittedName>
        <fullName evidence="3">Uncharacterized protein</fullName>
    </submittedName>
</protein>
<feature type="domain" description="FAD/NAD(P)-binding" evidence="1">
    <location>
        <begin position="85"/>
        <end position="254"/>
    </location>
</feature>
<evidence type="ECO:0000259" key="2">
    <source>
        <dbReference type="Pfam" id="PF21688"/>
    </source>
</evidence>
<dbReference type="RefSeq" id="WP_073017217.1">
    <property type="nucleotide sequence ID" value="NZ_FQWF01000002.1"/>
</dbReference>
<keyword evidence="4" id="KW-1185">Reference proteome</keyword>
<dbReference type="PIRSF" id="PIRSF038984">
    <property type="entry name" value="FAD_binding_protein"/>
    <property type="match status" value="1"/>
</dbReference>
<dbReference type="InterPro" id="IPR049516">
    <property type="entry name" value="FAD-depend_C"/>
</dbReference>